<sequence length="73" mass="7762">MQCSVEIHTVIEGTADGSAGKLAAWRDPPPQSPSPIPWQAPAVLRVAALKHRIGREDRRLYDLSGRSGSASAA</sequence>
<feature type="compositionally biased region" description="Pro residues" evidence="1">
    <location>
        <begin position="27"/>
        <end position="38"/>
    </location>
</feature>
<evidence type="ECO:0000313" key="2">
    <source>
        <dbReference type="EMBL" id="NUB03521.1"/>
    </source>
</evidence>
<proteinExistence type="predicted"/>
<evidence type="ECO:0000256" key="1">
    <source>
        <dbReference type="SAM" id="MobiDB-lite"/>
    </source>
</evidence>
<dbReference type="EMBL" id="WHOS01000066">
    <property type="protein sequence ID" value="NUB03521.1"/>
    <property type="molecule type" value="Genomic_DNA"/>
</dbReference>
<reference evidence="2 3" key="1">
    <citation type="submission" date="2019-10" db="EMBL/GenBank/DDBJ databases">
        <title>Genome sequence of Azospirillum melinis.</title>
        <authorList>
            <person name="Ambrosini A."/>
            <person name="Sant'Anna F.H."/>
            <person name="Cassan F.D."/>
            <person name="Souza E.M."/>
            <person name="Passaglia L.M.P."/>
        </authorList>
    </citation>
    <scope>NUCLEOTIDE SEQUENCE [LARGE SCALE GENOMIC DNA]</scope>
    <source>
        <strain evidence="2 3">TMCY0552</strain>
    </source>
</reference>
<protein>
    <recommendedName>
        <fullName evidence="4">Transposase</fullName>
    </recommendedName>
</protein>
<dbReference type="Proteomes" id="UP000605086">
    <property type="component" value="Unassembled WGS sequence"/>
</dbReference>
<name>A0ABX2KPX2_9PROT</name>
<evidence type="ECO:0000313" key="3">
    <source>
        <dbReference type="Proteomes" id="UP000605086"/>
    </source>
</evidence>
<organism evidence="2 3">
    <name type="scientific">Azospirillum melinis</name>
    <dbReference type="NCBI Taxonomy" id="328839"/>
    <lineage>
        <taxon>Bacteria</taxon>
        <taxon>Pseudomonadati</taxon>
        <taxon>Pseudomonadota</taxon>
        <taxon>Alphaproteobacteria</taxon>
        <taxon>Rhodospirillales</taxon>
        <taxon>Azospirillaceae</taxon>
        <taxon>Azospirillum</taxon>
    </lineage>
</organism>
<accession>A0ABX2KPX2</accession>
<feature type="region of interest" description="Disordered" evidence="1">
    <location>
        <begin position="19"/>
        <end position="38"/>
    </location>
</feature>
<evidence type="ECO:0008006" key="4">
    <source>
        <dbReference type="Google" id="ProtNLM"/>
    </source>
</evidence>
<gene>
    <name evidence="2" type="ORF">GBZ48_30330</name>
</gene>
<keyword evidence="3" id="KW-1185">Reference proteome</keyword>
<comment type="caution">
    <text evidence="2">The sequence shown here is derived from an EMBL/GenBank/DDBJ whole genome shotgun (WGS) entry which is preliminary data.</text>
</comment>